<evidence type="ECO:0000313" key="2">
    <source>
        <dbReference type="WBParaSite" id="PS1159_v2.g2363.t1"/>
    </source>
</evidence>
<dbReference type="Proteomes" id="UP000887580">
    <property type="component" value="Unplaced"/>
</dbReference>
<organism evidence="1 2">
    <name type="scientific">Panagrolaimus sp. PS1159</name>
    <dbReference type="NCBI Taxonomy" id="55785"/>
    <lineage>
        <taxon>Eukaryota</taxon>
        <taxon>Metazoa</taxon>
        <taxon>Ecdysozoa</taxon>
        <taxon>Nematoda</taxon>
        <taxon>Chromadorea</taxon>
        <taxon>Rhabditida</taxon>
        <taxon>Tylenchina</taxon>
        <taxon>Panagrolaimomorpha</taxon>
        <taxon>Panagrolaimoidea</taxon>
        <taxon>Panagrolaimidae</taxon>
        <taxon>Panagrolaimus</taxon>
    </lineage>
</organism>
<accession>A0AC35G3U1</accession>
<sequence>TPDVENESKPVQAVAATETKNPGTAESIESGAVNVRMNKNDGGKPKIITLEEMFNEIELEKVQLVDTEDSGGDQQNVELPPAVVEIKVSKADHKSVESRELDALNVQMDESDSDKPKIVSFEEMFVPKMFNEIELEKVQHVDTEDSGTDQQNVELPPAVVEIKVSKAGHKSAESRELEADNVQMDETDSDKPKIVSFEEMFVPTAQQNLESMLASKNAEAKESNAVNVQKSEIYNFDRHAITVASDVEHFEDESKTNVIIADQKQLKNEAVEIQEEEKPMSKNDSLLLGTVSMNVKTESGDEVESKVPQDEVIEEESISDVATFEMDQKVQSETAIVESKVHNESESDKNKVFADDVDAEK</sequence>
<proteinExistence type="predicted"/>
<reference evidence="2" key="1">
    <citation type="submission" date="2022-11" db="UniProtKB">
        <authorList>
            <consortium name="WormBaseParasite"/>
        </authorList>
    </citation>
    <scope>IDENTIFICATION</scope>
</reference>
<protein>
    <submittedName>
        <fullName evidence="2">Uncharacterized protein</fullName>
    </submittedName>
</protein>
<dbReference type="WBParaSite" id="PS1159_v2.g2363.t1">
    <property type="protein sequence ID" value="PS1159_v2.g2363.t1"/>
    <property type="gene ID" value="PS1159_v2.g2363"/>
</dbReference>
<evidence type="ECO:0000313" key="1">
    <source>
        <dbReference type="Proteomes" id="UP000887580"/>
    </source>
</evidence>
<name>A0AC35G3U1_9BILA</name>